<dbReference type="Gene3D" id="1.20.120.20">
    <property type="entry name" value="Apolipoprotein"/>
    <property type="match status" value="1"/>
</dbReference>
<reference evidence="2 3" key="1">
    <citation type="submission" date="2018-07" db="EMBL/GenBank/DDBJ databases">
        <title>Genomic Encyclopedia of Type Strains, Phase IV (KMG-IV): sequencing the most valuable type-strain genomes for metagenomic binning, comparative biology and taxonomic classification.</title>
        <authorList>
            <person name="Goeker M."/>
        </authorList>
    </citation>
    <scope>NUCLEOTIDE SEQUENCE [LARGE SCALE GENOMIC DNA]</scope>
    <source>
        <strain evidence="2 3">DSM 101478</strain>
    </source>
</reference>
<feature type="compositionally biased region" description="Acidic residues" evidence="1">
    <location>
        <begin position="53"/>
        <end position="66"/>
    </location>
</feature>
<dbReference type="AlphaFoldDB" id="A0A370Q744"/>
<feature type="compositionally biased region" description="Acidic residues" evidence="1">
    <location>
        <begin position="74"/>
        <end position="90"/>
    </location>
</feature>
<dbReference type="Proteomes" id="UP000255317">
    <property type="component" value="Unassembled WGS sequence"/>
</dbReference>
<accession>A0A370Q744</accession>
<feature type="region of interest" description="Disordered" evidence="1">
    <location>
        <begin position="53"/>
        <end position="90"/>
    </location>
</feature>
<proteinExistence type="predicted"/>
<keyword evidence="3" id="KW-1185">Reference proteome</keyword>
<dbReference type="PROSITE" id="PS51257">
    <property type="entry name" value="PROKAR_LIPOPROTEIN"/>
    <property type="match status" value="1"/>
</dbReference>
<comment type="caution">
    <text evidence="2">The sequence shown here is derived from an EMBL/GenBank/DDBJ whole genome shotgun (WGS) entry which is preliminary data.</text>
</comment>
<name>A0A370Q744_9FLAO</name>
<gene>
    <name evidence="2" type="ORF">C8D94_10683</name>
</gene>
<organism evidence="2 3">
    <name type="scientific">Marinirhabdus gelatinilytica</name>
    <dbReference type="NCBI Taxonomy" id="1703343"/>
    <lineage>
        <taxon>Bacteria</taxon>
        <taxon>Pseudomonadati</taxon>
        <taxon>Bacteroidota</taxon>
        <taxon>Flavobacteriia</taxon>
        <taxon>Flavobacteriales</taxon>
        <taxon>Flavobacteriaceae</taxon>
    </lineage>
</organism>
<dbReference type="EMBL" id="QRAO01000006">
    <property type="protein sequence ID" value="RDK83870.1"/>
    <property type="molecule type" value="Genomic_DNA"/>
</dbReference>
<evidence type="ECO:0000313" key="3">
    <source>
        <dbReference type="Proteomes" id="UP000255317"/>
    </source>
</evidence>
<evidence type="ECO:0000256" key="1">
    <source>
        <dbReference type="SAM" id="MobiDB-lite"/>
    </source>
</evidence>
<sequence length="90" mass="9691">MKKVFVGFAALALTLSVYSCRETTGEKAEEAIEAAAEDTENNLEAAGEAIEDAAEETEDALEEAGESIENAVEGTEEEIEEEMDETDDNQ</sequence>
<evidence type="ECO:0000313" key="2">
    <source>
        <dbReference type="EMBL" id="RDK83870.1"/>
    </source>
</evidence>
<dbReference type="RefSeq" id="WP_115124588.1">
    <property type="nucleotide sequence ID" value="NZ_QRAO01000006.1"/>
</dbReference>
<protein>
    <submittedName>
        <fullName evidence="2">Uncharacterized protein</fullName>
    </submittedName>
</protein>